<feature type="domain" description="ATPase dynein-related AAA" evidence="1">
    <location>
        <begin position="221"/>
        <end position="443"/>
    </location>
</feature>
<dbReference type="InterPro" id="IPR027417">
    <property type="entry name" value="P-loop_NTPase"/>
</dbReference>
<dbReference type="PANTHER" id="PTHR37291">
    <property type="entry name" value="5-METHYLCYTOSINE-SPECIFIC RESTRICTION ENZYME B"/>
    <property type="match status" value="1"/>
</dbReference>
<protein>
    <submittedName>
        <fullName evidence="2">Restriction endonuclease</fullName>
    </submittedName>
</protein>
<keyword evidence="2" id="KW-0255">Endonuclease</keyword>
<dbReference type="AlphaFoldDB" id="A0A2S3QWP6"/>
<comment type="caution">
    <text evidence="2">The sequence shown here is derived from an EMBL/GenBank/DDBJ whole genome shotgun (WGS) entry which is preliminary data.</text>
</comment>
<keyword evidence="2" id="KW-0378">Hydrolase</keyword>
<dbReference type="RefSeq" id="WP_085627009.1">
    <property type="nucleotide sequence ID" value="NZ_PDGH01000146.1"/>
</dbReference>
<reference evidence="2 3" key="1">
    <citation type="journal article" date="2018" name="Front. Microbiol.">
        <title>Phylogeny of Vibrio vulnificus from the Analysis of the Core-Genome: Implications for Intra-Species Taxonomy.</title>
        <authorList>
            <person name="Roig F.J."/>
            <person name="Gonzalez-Candelas F."/>
            <person name="Sanjuan E."/>
            <person name="Fouz B."/>
            <person name="Feil E.J."/>
            <person name="Llorens C."/>
            <person name="Baker-Austin C."/>
            <person name="Oliver J.D."/>
            <person name="Danin-Poleg Y."/>
            <person name="Gibas C.J."/>
            <person name="Kashi Y."/>
            <person name="Gulig P.A."/>
            <person name="Morrison S.S."/>
            <person name="Amaro C."/>
        </authorList>
    </citation>
    <scope>NUCLEOTIDE SEQUENCE [LARGE SCALE GENOMIC DNA]</scope>
    <source>
        <strain evidence="2 3">CECT4608</strain>
    </source>
</reference>
<dbReference type="InterPro" id="IPR011704">
    <property type="entry name" value="ATPase_dyneun-rel_AAA"/>
</dbReference>
<sequence>MKSRLKNLYKYLIENRKHEVNGWHKAYRDFYSQVAQIRERITSGEGLSQNDEAFLKQLIYEKSNGIASRGQSVLSNDNFQSFIKNKNFISALEKFILIPNSENFTIFSDSWSNQGKSNNPVLVNRVAAACTLEVSTTVDSGKFNQVFSWLIREGIIPAYPAEENQSWFAKNIFLLKSIKSEFDNELREGKTDEFYLSQFVWVLYENLSNPFSLKKQIVKYGAPGTGKTYQARLQTSLLFDIWKEEFAPYSRLTHASQIELVQFHPSFSYEDFMEGLRPVLDSDGNSQLTLQNGVFKEFCRSAGKWEIDVYGLGLTQKWESLTIKELLPFREKLSGEHWQDIFEISDISKLVSEAVPPFFFIIDEVNRAELSRVFGELMYCLEYRGTRGCVKTQYSNLNNEHTGMLKDAQGYLFFIPTNIYLIGTMNTIDRSVESFDFALRRRFRWEEVVPDMALLKYHLNQFCKAWLPLVDNLERLNELIAKEPLLGNDYQIGHAYLMDLKYATSLTVSEVRERVWDDCIRPLLQEYLRGTGKETELISSFGKAFGV</sequence>
<dbReference type="EMBL" id="PDGH01000146">
    <property type="protein sequence ID" value="POB42303.1"/>
    <property type="molecule type" value="Genomic_DNA"/>
</dbReference>
<name>A0A2S3QWP6_VIBVL</name>
<accession>A0A2S3QWP6</accession>
<dbReference type="GO" id="GO:0004519">
    <property type="term" value="F:endonuclease activity"/>
    <property type="evidence" value="ECO:0007669"/>
    <property type="project" value="UniProtKB-KW"/>
</dbReference>
<dbReference type="GO" id="GO:0005524">
    <property type="term" value="F:ATP binding"/>
    <property type="evidence" value="ECO:0007669"/>
    <property type="project" value="InterPro"/>
</dbReference>
<evidence type="ECO:0000259" key="1">
    <source>
        <dbReference type="Pfam" id="PF07728"/>
    </source>
</evidence>
<dbReference type="Pfam" id="PF07728">
    <property type="entry name" value="AAA_5"/>
    <property type="match status" value="1"/>
</dbReference>
<dbReference type="Proteomes" id="UP000237466">
    <property type="component" value="Unassembled WGS sequence"/>
</dbReference>
<dbReference type="Gene3D" id="3.40.50.300">
    <property type="entry name" value="P-loop containing nucleotide triphosphate hydrolases"/>
    <property type="match status" value="1"/>
</dbReference>
<dbReference type="GO" id="GO:0016887">
    <property type="term" value="F:ATP hydrolysis activity"/>
    <property type="evidence" value="ECO:0007669"/>
    <property type="project" value="InterPro"/>
</dbReference>
<proteinExistence type="predicted"/>
<organism evidence="2 3">
    <name type="scientific">Vibrio vulnificus</name>
    <dbReference type="NCBI Taxonomy" id="672"/>
    <lineage>
        <taxon>Bacteria</taxon>
        <taxon>Pseudomonadati</taxon>
        <taxon>Pseudomonadota</taxon>
        <taxon>Gammaproteobacteria</taxon>
        <taxon>Vibrionales</taxon>
        <taxon>Vibrionaceae</taxon>
        <taxon>Vibrio</taxon>
    </lineage>
</organism>
<dbReference type="SUPFAM" id="SSF52540">
    <property type="entry name" value="P-loop containing nucleoside triphosphate hydrolases"/>
    <property type="match status" value="1"/>
</dbReference>
<dbReference type="InterPro" id="IPR052934">
    <property type="entry name" value="Methyl-DNA_Rec/Restrict_Enz"/>
</dbReference>
<dbReference type="PANTHER" id="PTHR37291:SF1">
    <property type="entry name" value="TYPE IV METHYL-DIRECTED RESTRICTION ENZYME ECOKMCRB SUBUNIT"/>
    <property type="match status" value="1"/>
</dbReference>
<evidence type="ECO:0000313" key="2">
    <source>
        <dbReference type="EMBL" id="POB42303.1"/>
    </source>
</evidence>
<evidence type="ECO:0000313" key="3">
    <source>
        <dbReference type="Proteomes" id="UP000237466"/>
    </source>
</evidence>
<keyword evidence="2" id="KW-0540">Nuclease</keyword>
<gene>
    <name evidence="2" type="ORF">CRN52_25305</name>
</gene>